<dbReference type="RefSeq" id="WP_156935876.1">
    <property type="nucleotide sequence ID" value="NZ_CAWNPE010000001.1"/>
</dbReference>
<dbReference type="AlphaFoldDB" id="A0AAW3YYW8"/>
<dbReference type="EMBL" id="JACXBF010000430">
    <property type="protein sequence ID" value="MBD2801977.1"/>
    <property type="molecule type" value="Genomic_DNA"/>
</dbReference>
<proteinExistence type="predicted"/>
<accession>A0AAW3YYW8</accession>
<comment type="caution">
    <text evidence="1">The sequence shown here is derived from an EMBL/GenBank/DDBJ whole genome shotgun (WGS) entry which is preliminary data.</text>
</comment>
<dbReference type="Proteomes" id="UP001193920">
    <property type="component" value="Unassembled WGS sequence"/>
</dbReference>
<sequence>MRKMPSATQGSLSRLNLILTTPAQLPARIAVSDVHQEIALFFDWTNH</sequence>
<name>A0AAW3YYW8_9GAMM</name>
<organism evidence="1">
    <name type="scientific">Xenorhabdus szentirmaii</name>
    <dbReference type="NCBI Taxonomy" id="290112"/>
    <lineage>
        <taxon>Bacteria</taxon>
        <taxon>Pseudomonadati</taxon>
        <taxon>Pseudomonadota</taxon>
        <taxon>Gammaproteobacteria</taxon>
        <taxon>Enterobacterales</taxon>
        <taxon>Morganellaceae</taxon>
        <taxon>Xenorhabdus</taxon>
    </lineage>
</organism>
<evidence type="ECO:0000313" key="1">
    <source>
        <dbReference type="EMBL" id="MBD2801977.1"/>
    </source>
</evidence>
<reference evidence="1" key="1">
    <citation type="submission" date="2020-09" db="EMBL/GenBank/DDBJ databases">
        <authorList>
            <person name="Palma L."/>
            <person name="Caballero P."/>
            <person name="Berry C."/>
            <person name="Del Valle E."/>
        </authorList>
    </citation>
    <scope>NUCLEOTIDE SEQUENCE</scope>
    <source>
        <strain evidence="1">M</strain>
    </source>
</reference>
<reference evidence="1" key="2">
    <citation type="journal article" date="2024" name="Toxins">
        <title>Genome Sequence Analysis of Native Xenorhabdus Strains Isolated from Entomopathogenic Nematodes in Argentina.</title>
        <authorList>
            <person name="Palma L."/>
            <person name="Frizzo L."/>
            <person name="Kaiser S."/>
            <person name="Berry C."/>
            <person name="Caballero P."/>
            <person name="Bode H.B."/>
            <person name="Del Valle E.E."/>
        </authorList>
    </citation>
    <scope>NUCLEOTIDE SEQUENCE</scope>
    <source>
        <strain evidence="1">M</strain>
    </source>
</reference>
<protein>
    <submittedName>
        <fullName evidence="1">Uncharacterized protein</fullName>
    </submittedName>
</protein>
<gene>
    <name evidence="1" type="ORF">ID854_16445</name>
</gene>
<dbReference type="GeneID" id="97127043"/>